<dbReference type="EMBL" id="AP029266">
    <property type="protein sequence ID" value="BFG00208.1"/>
    <property type="molecule type" value="Genomic_DNA"/>
</dbReference>
<evidence type="ECO:0000313" key="1">
    <source>
        <dbReference type="EMBL" id="BFG00208.1"/>
    </source>
</evidence>
<name>A0AAU9FWV1_DROMD</name>
<accession>A0AAU9FWV1</accession>
<dbReference type="AlphaFoldDB" id="A0AAU9FWV1"/>
<evidence type="ECO:0000313" key="2">
    <source>
        <dbReference type="Proteomes" id="UP001500889"/>
    </source>
</evidence>
<sequence>MVDAVRFENPLRQLATSIRHGSTRLQSSACASAPISNGWRRRPALVAARLRSVRCDSSAMSHEPALACVSCGGCGPMLEPPLSVDQQRHCRLVGRGSRDSSTNRTHLPLSLPLPALPIALQLTVARRTVHCC</sequence>
<protein>
    <submittedName>
        <fullName evidence="1">Uncharacterized protein</fullName>
    </submittedName>
</protein>
<organism evidence="1 2">
    <name type="scientific">Drosophila madeirensis</name>
    <name type="common">Fruit fly</name>
    <dbReference type="NCBI Taxonomy" id="30013"/>
    <lineage>
        <taxon>Eukaryota</taxon>
        <taxon>Metazoa</taxon>
        <taxon>Ecdysozoa</taxon>
        <taxon>Arthropoda</taxon>
        <taxon>Hexapoda</taxon>
        <taxon>Insecta</taxon>
        <taxon>Pterygota</taxon>
        <taxon>Neoptera</taxon>
        <taxon>Endopterygota</taxon>
        <taxon>Diptera</taxon>
        <taxon>Brachycera</taxon>
        <taxon>Muscomorpha</taxon>
        <taxon>Ephydroidea</taxon>
        <taxon>Drosophilidae</taxon>
        <taxon>Drosophila</taxon>
        <taxon>Sophophora</taxon>
    </lineage>
</organism>
<proteinExistence type="predicted"/>
<keyword evidence="2" id="KW-1185">Reference proteome</keyword>
<gene>
    <name evidence="1" type="ORF">DMAD_00248</name>
</gene>
<reference evidence="1 2" key="1">
    <citation type="submission" date="2024-02" db="EMBL/GenBank/DDBJ databases">
        <title>A chromosome-level genome assembly of Drosophila madeirensis, a fruit fly species endemic to Madeira island.</title>
        <authorList>
            <person name="Tomihara K."/>
            <person name="Llopart A."/>
            <person name="Yamamoto D."/>
        </authorList>
    </citation>
    <scope>NUCLEOTIDE SEQUENCE [LARGE SCALE GENOMIC DNA]</scope>
    <source>
        <strain evidence="1 2">RF1</strain>
    </source>
</reference>
<dbReference type="Proteomes" id="UP001500889">
    <property type="component" value="Chromosome A"/>
</dbReference>